<dbReference type="EMBL" id="CYYC01000038">
    <property type="protein sequence ID" value="CUN14855.1"/>
    <property type="molecule type" value="Genomic_DNA"/>
</dbReference>
<dbReference type="Proteomes" id="UP000095390">
    <property type="component" value="Unassembled WGS sequence"/>
</dbReference>
<name>A0A173ULE4_9FIRM</name>
<organism evidence="1 2">
    <name type="scientific">Anaerobutyricum hallii</name>
    <dbReference type="NCBI Taxonomy" id="39488"/>
    <lineage>
        <taxon>Bacteria</taxon>
        <taxon>Bacillati</taxon>
        <taxon>Bacillota</taxon>
        <taxon>Clostridia</taxon>
        <taxon>Lachnospirales</taxon>
        <taxon>Lachnospiraceae</taxon>
        <taxon>Anaerobutyricum</taxon>
    </lineage>
</organism>
<sequence length="89" mass="9948">MATLDEKNTYYIDYGTGAGNFEFTGTLEEAMEEANKGLCYTQVPVSISIKDGCDDIAYLPWYGIEASEDDVITASFGKFGFYGEWRINE</sequence>
<dbReference type="GeneID" id="75048250"/>
<evidence type="ECO:0000313" key="1">
    <source>
        <dbReference type="EMBL" id="CUN14855.1"/>
    </source>
</evidence>
<dbReference type="AlphaFoldDB" id="A0A173ULE4"/>
<evidence type="ECO:0000313" key="2">
    <source>
        <dbReference type="Proteomes" id="UP000095390"/>
    </source>
</evidence>
<accession>A0A173ULE4</accession>
<proteinExistence type="predicted"/>
<dbReference type="RefSeq" id="WP_005344859.1">
    <property type="nucleotide sequence ID" value="NZ_CP073280.1"/>
</dbReference>
<protein>
    <submittedName>
        <fullName evidence="1">Uncharacterized protein</fullName>
    </submittedName>
</protein>
<dbReference type="OrthoDB" id="2647119at2"/>
<reference evidence="1 2" key="1">
    <citation type="submission" date="2015-09" db="EMBL/GenBank/DDBJ databases">
        <authorList>
            <consortium name="Pathogen Informatics"/>
        </authorList>
    </citation>
    <scope>NUCLEOTIDE SEQUENCE [LARGE SCALE GENOMIC DNA]</scope>
    <source>
        <strain evidence="1 2">2789STDY5834966</strain>
    </source>
</reference>
<gene>
    <name evidence="1" type="ORF">ERS852578_02485</name>
</gene>